<dbReference type="Proteomes" id="UP001497516">
    <property type="component" value="Chromosome 4"/>
</dbReference>
<dbReference type="InterPro" id="IPR055298">
    <property type="entry name" value="AtLOH3-like"/>
</dbReference>
<reference evidence="2 3" key="1">
    <citation type="submission" date="2024-04" db="EMBL/GenBank/DDBJ databases">
        <authorList>
            <person name="Fracassetti M."/>
        </authorList>
    </citation>
    <scope>NUCLEOTIDE SEQUENCE [LARGE SCALE GENOMIC DNA]</scope>
</reference>
<organism evidence="2 3">
    <name type="scientific">Linum trigynum</name>
    <dbReference type="NCBI Taxonomy" id="586398"/>
    <lineage>
        <taxon>Eukaryota</taxon>
        <taxon>Viridiplantae</taxon>
        <taxon>Streptophyta</taxon>
        <taxon>Embryophyta</taxon>
        <taxon>Tracheophyta</taxon>
        <taxon>Spermatophyta</taxon>
        <taxon>Magnoliopsida</taxon>
        <taxon>eudicotyledons</taxon>
        <taxon>Gunneridae</taxon>
        <taxon>Pentapetalae</taxon>
        <taxon>rosids</taxon>
        <taxon>fabids</taxon>
        <taxon>Malpighiales</taxon>
        <taxon>Linaceae</taxon>
        <taxon>Linum</taxon>
    </lineage>
</organism>
<dbReference type="SUPFAM" id="SSF53098">
    <property type="entry name" value="Ribonuclease H-like"/>
    <property type="match status" value="1"/>
</dbReference>
<accession>A0AAV2ECN4</accession>
<keyword evidence="3" id="KW-1185">Reference proteome</keyword>
<feature type="domain" description="HAT C-terminal dimerisation" evidence="1">
    <location>
        <begin position="126"/>
        <end position="173"/>
    </location>
</feature>
<dbReference type="EMBL" id="OZ034817">
    <property type="protein sequence ID" value="CAL1383726.1"/>
    <property type="molecule type" value="Genomic_DNA"/>
</dbReference>
<dbReference type="PANTHER" id="PTHR11697:SF230">
    <property type="entry name" value="ZINC FINGER, MYM DOMAIN CONTAINING 1"/>
    <property type="match status" value="1"/>
</dbReference>
<dbReference type="Pfam" id="PF05699">
    <property type="entry name" value="Dimer_Tnp_hAT"/>
    <property type="match status" value="1"/>
</dbReference>
<protein>
    <recommendedName>
        <fullName evidence="1">HAT C-terminal dimerisation domain-containing protein</fullName>
    </recommendedName>
</protein>
<gene>
    <name evidence="2" type="ORF">LTRI10_LOCUS24982</name>
</gene>
<evidence type="ECO:0000313" key="2">
    <source>
        <dbReference type="EMBL" id="CAL1383726.1"/>
    </source>
</evidence>
<sequence length="209" mass="24236">MDDVYFPLGRPRRNAQQITNLHHYKVELFYTAVDMQLQELNTRFDEINTDLLCCVACLNPDDLFVDYDKDKLVKLATFYPTEFSKDDILHLGLHQLDAYIYDMKTVQRFAGLKGIAELSREMVASKKHRVFPLVYRLLKLALLLPVATASVERAFSAMNYVKNTLRNRMSDDVMNDFLVGYIESDILDSLDDECILDTFQTMKTRRGSL</sequence>
<dbReference type="AlphaFoldDB" id="A0AAV2ECN4"/>
<dbReference type="PANTHER" id="PTHR11697">
    <property type="entry name" value="GENERAL TRANSCRIPTION FACTOR 2-RELATED ZINC FINGER PROTEIN"/>
    <property type="match status" value="1"/>
</dbReference>
<dbReference type="InterPro" id="IPR012337">
    <property type="entry name" value="RNaseH-like_sf"/>
</dbReference>
<proteinExistence type="predicted"/>
<evidence type="ECO:0000259" key="1">
    <source>
        <dbReference type="Pfam" id="PF05699"/>
    </source>
</evidence>
<name>A0AAV2ECN4_9ROSI</name>
<dbReference type="GO" id="GO:0046983">
    <property type="term" value="F:protein dimerization activity"/>
    <property type="evidence" value="ECO:0007669"/>
    <property type="project" value="InterPro"/>
</dbReference>
<dbReference type="InterPro" id="IPR008906">
    <property type="entry name" value="HATC_C_dom"/>
</dbReference>
<evidence type="ECO:0000313" key="3">
    <source>
        <dbReference type="Proteomes" id="UP001497516"/>
    </source>
</evidence>